<proteinExistence type="predicted"/>
<gene>
    <name evidence="1" type="ORF">F511_40031</name>
</gene>
<evidence type="ECO:0000313" key="1">
    <source>
        <dbReference type="EMBL" id="KZV49968.1"/>
    </source>
</evidence>
<dbReference type="EMBL" id="KQ992601">
    <property type="protein sequence ID" value="KZV49968.1"/>
    <property type="molecule type" value="Genomic_DNA"/>
</dbReference>
<evidence type="ECO:0000313" key="2">
    <source>
        <dbReference type="Proteomes" id="UP000250235"/>
    </source>
</evidence>
<organism evidence="1 2">
    <name type="scientific">Dorcoceras hygrometricum</name>
    <dbReference type="NCBI Taxonomy" id="472368"/>
    <lineage>
        <taxon>Eukaryota</taxon>
        <taxon>Viridiplantae</taxon>
        <taxon>Streptophyta</taxon>
        <taxon>Embryophyta</taxon>
        <taxon>Tracheophyta</taxon>
        <taxon>Spermatophyta</taxon>
        <taxon>Magnoliopsida</taxon>
        <taxon>eudicotyledons</taxon>
        <taxon>Gunneridae</taxon>
        <taxon>Pentapetalae</taxon>
        <taxon>asterids</taxon>
        <taxon>lamiids</taxon>
        <taxon>Lamiales</taxon>
        <taxon>Gesneriaceae</taxon>
        <taxon>Didymocarpoideae</taxon>
        <taxon>Trichosporeae</taxon>
        <taxon>Loxocarpinae</taxon>
        <taxon>Dorcoceras</taxon>
    </lineage>
</organism>
<reference evidence="1 2" key="1">
    <citation type="journal article" date="2015" name="Proc. Natl. Acad. Sci. U.S.A.">
        <title>The resurrection genome of Boea hygrometrica: A blueprint for survival of dehydration.</title>
        <authorList>
            <person name="Xiao L."/>
            <person name="Yang G."/>
            <person name="Zhang L."/>
            <person name="Yang X."/>
            <person name="Zhao S."/>
            <person name="Ji Z."/>
            <person name="Zhou Q."/>
            <person name="Hu M."/>
            <person name="Wang Y."/>
            <person name="Chen M."/>
            <person name="Xu Y."/>
            <person name="Jin H."/>
            <person name="Xiao X."/>
            <person name="Hu G."/>
            <person name="Bao F."/>
            <person name="Hu Y."/>
            <person name="Wan P."/>
            <person name="Li L."/>
            <person name="Deng X."/>
            <person name="Kuang T."/>
            <person name="Xiang C."/>
            <person name="Zhu J.K."/>
            <person name="Oliver M.J."/>
            <person name="He Y."/>
        </authorList>
    </citation>
    <scope>NUCLEOTIDE SEQUENCE [LARGE SCALE GENOMIC DNA]</scope>
    <source>
        <strain evidence="2">cv. XS01</strain>
    </source>
</reference>
<dbReference type="Proteomes" id="UP000250235">
    <property type="component" value="Unassembled WGS sequence"/>
</dbReference>
<name>A0A2Z7CTB9_9LAMI</name>
<dbReference type="AlphaFoldDB" id="A0A2Z7CTB9"/>
<keyword evidence="2" id="KW-1185">Reference proteome</keyword>
<protein>
    <submittedName>
        <fullName evidence="1">Uncharacterized protein</fullName>
    </submittedName>
</protein>
<accession>A0A2Z7CTB9</accession>
<sequence length="100" mass="10597">MLAAGCPDVGLELTADCDDVTADVIIADSSTDSADVTVADHNFFQSAMLTSSLLITASSNRNADIIIADSRFLITSTSGSITLAQQLIFVLHKWFQTSTI</sequence>